<dbReference type="InterPro" id="IPR000198">
    <property type="entry name" value="RhoGAP_dom"/>
</dbReference>
<feature type="region of interest" description="Disordered" evidence="1">
    <location>
        <begin position="377"/>
        <end position="397"/>
    </location>
</feature>
<evidence type="ECO:0000259" key="2">
    <source>
        <dbReference type="PROSITE" id="PS50238"/>
    </source>
</evidence>
<dbReference type="PROSITE" id="PS50238">
    <property type="entry name" value="RHOGAP"/>
    <property type="match status" value="1"/>
</dbReference>
<name>A0A0W0RQF0_LEGBO</name>
<feature type="domain" description="Rho-GAP" evidence="2">
    <location>
        <begin position="1"/>
        <end position="216"/>
    </location>
</feature>
<dbReference type="GO" id="GO:0007165">
    <property type="term" value="P:signal transduction"/>
    <property type="evidence" value="ECO:0007669"/>
    <property type="project" value="InterPro"/>
</dbReference>
<protein>
    <submittedName>
        <fullName evidence="3">RhoGAP domain protein (GTPase activator of small GTPases)</fullName>
    </submittedName>
</protein>
<dbReference type="PATRIC" id="fig|447.4.peg.2012"/>
<dbReference type="Proteomes" id="UP000054695">
    <property type="component" value="Unassembled WGS sequence"/>
</dbReference>
<organism evidence="3 4">
    <name type="scientific">Legionella bozemanae</name>
    <name type="common">Fluoribacter bozemanae</name>
    <dbReference type="NCBI Taxonomy" id="447"/>
    <lineage>
        <taxon>Bacteria</taxon>
        <taxon>Pseudomonadati</taxon>
        <taxon>Pseudomonadota</taxon>
        <taxon>Gammaproteobacteria</taxon>
        <taxon>Legionellales</taxon>
        <taxon>Legionellaceae</taxon>
        <taxon>Legionella</taxon>
    </lineage>
</organism>
<dbReference type="OrthoDB" id="5652643at2"/>
<dbReference type="AlphaFoldDB" id="A0A0W0RQF0"/>
<dbReference type="InterPro" id="IPR008936">
    <property type="entry name" value="Rho_GTPase_activation_prot"/>
</dbReference>
<accession>A0A0W0RQF0</accession>
<dbReference type="EMBL" id="LNXU01000019">
    <property type="protein sequence ID" value="KTC73245.1"/>
    <property type="molecule type" value="Genomic_DNA"/>
</dbReference>
<dbReference type="SUPFAM" id="SSF48350">
    <property type="entry name" value="GTPase activation domain, GAP"/>
    <property type="match status" value="1"/>
</dbReference>
<comment type="caution">
    <text evidence="3">The sequence shown here is derived from an EMBL/GenBank/DDBJ whole genome shotgun (WGS) entry which is preliminary data.</text>
</comment>
<proteinExistence type="predicted"/>
<evidence type="ECO:0000313" key="3">
    <source>
        <dbReference type="EMBL" id="KTC73245.1"/>
    </source>
</evidence>
<reference evidence="3 4" key="1">
    <citation type="submission" date="2015-11" db="EMBL/GenBank/DDBJ databases">
        <title>Genomic analysis of 38 Legionella species identifies large and diverse effector repertoires.</title>
        <authorList>
            <person name="Burstein D."/>
            <person name="Amaro F."/>
            <person name="Zusman T."/>
            <person name="Lifshitz Z."/>
            <person name="Cohen O."/>
            <person name="Gilbert J.A."/>
            <person name="Pupko T."/>
            <person name="Shuman H.A."/>
            <person name="Segal G."/>
        </authorList>
    </citation>
    <scope>NUCLEOTIDE SEQUENCE [LARGE SCALE GENOMIC DNA]</scope>
    <source>
        <strain evidence="3 4">WIGA</strain>
    </source>
</reference>
<keyword evidence="4" id="KW-1185">Reference proteome</keyword>
<evidence type="ECO:0000313" key="4">
    <source>
        <dbReference type="Proteomes" id="UP000054695"/>
    </source>
</evidence>
<evidence type="ECO:0000256" key="1">
    <source>
        <dbReference type="SAM" id="MobiDB-lite"/>
    </source>
</evidence>
<gene>
    <name evidence="3" type="ORF">Lboz_1891</name>
</gene>
<sequence length="397" mass="45285">MPGPYNTHVIVNVLRSIVKLTAQNPELLNTPGVFRVAGAKEESQRLLDQLIREQFDVDILSHYVIKKNKIDSLHLHNILGMIPAVFKGSPILDPADSELVIFSKKLKSLLKVQKEEDLIKAGELFDEFIRALLRSKRIDHQRAGEILDHYCYLMHQAGTFQDTNLMTYNNLAIIMAPRLTEVLNLFLETDFLGLSGFISQLTPVLENYITDKKWNYDFKKRHTDKLEHLASTRDSIREQLEHMKEASKEAVTVPMKSLMLQTSTLKIQMEAIEKQLLDHSIKRKAKKELSKQLKPLKEEMNELNLRIAELIPQISLINRGCQKIQEEINLISLSGDGVRTVRGKSSDSNLTQFSIFESGSSTIPSTLLFPIPEEDEVVEDEETDYEDQHTVSLGNPK</sequence>
<dbReference type="Gene3D" id="1.10.555.10">
    <property type="entry name" value="Rho GTPase activation protein"/>
    <property type="match status" value="1"/>
</dbReference>
<dbReference type="RefSeq" id="WP_058459531.1">
    <property type="nucleotide sequence ID" value="NZ_CAAAIY010000015.1"/>
</dbReference>